<comment type="caution">
    <text evidence="1">The sequence shown here is derived from an EMBL/GenBank/DDBJ whole genome shotgun (WGS) entry which is preliminary data.</text>
</comment>
<evidence type="ECO:0000313" key="2">
    <source>
        <dbReference type="Proteomes" id="UP000317494"/>
    </source>
</evidence>
<dbReference type="VEuPathDB" id="FungiDB:SeMB42_g01482"/>
<reference evidence="1 2" key="1">
    <citation type="journal article" date="2019" name="Sci. Rep.">
        <title>Comparative genomics of chytrid fungi reveal insights into the obligate biotrophic and pathogenic lifestyle of Synchytrium endobioticum.</title>
        <authorList>
            <person name="van de Vossenberg B.T.L.H."/>
            <person name="Warris S."/>
            <person name="Nguyen H.D.T."/>
            <person name="van Gent-Pelzer M.P.E."/>
            <person name="Joly D.L."/>
            <person name="van de Geest H.C."/>
            <person name="Bonants P.J.M."/>
            <person name="Smith D.S."/>
            <person name="Levesque C.A."/>
            <person name="van der Lee T.A.J."/>
        </authorList>
    </citation>
    <scope>NUCLEOTIDE SEQUENCE [LARGE SCALE GENOMIC DNA]</scope>
    <source>
        <strain evidence="1 2">MB42</strain>
    </source>
</reference>
<sequence>METKESRIDDGHYPILTRIPGLPFMLAKIIDTWTMERIRHVSVRQPVTSFPHSTPTPHIIKYQCWGDIPPAQALSLVAGCIIGLAHFTTSVQSAEVSDDNVWKGEDPYCWLIHQVIKIDTPIRHVKGQLGLWKVDAQITAVLSKVLAKNRSLHQPATRTYTFITTLFAYFNIL</sequence>
<protein>
    <submittedName>
        <fullName evidence="1">Uncharacterized protein</fullName>
    </submittedName>
</protein>
<dbReference type="Proteomes" id="UP000317494">
    <property type="component" value="Unassembled WGS sequence"/>
</dbReference>
<organism evidence="1 2">
    <name type="scientific">Synchytrium endobioticum</name>
    <dbReference type="NCBI Taxonomy" id="286115"/>
    <lineage>
        <taxon>Eukaryota</taxon>
        <taxon>Fungi</taxon>
        <taxon>Fungi incertae sedis</taxon>
        <taxon>Chytridiomycota</taxon>
        <taxon>Chytridiomycota incertae sedis</taxon>
        <taxon>Chytridiomycetes</taxon>
        <taxon>Synchytriales</taxon>
        <taxon>Synchytriaceae</taxon>
        <taxon>Synchytrium</taxon>
    </lineage>
</organism>
<name>A0A507DL20_9FUNG</name>
<gene>
    <name evidence="1" type="ORF">SeMB42_g01482</name>
</gene>
<keyword evidence="2" id="KW-1185">Reference proteome</keyword>
<accession>A0A507DL20</accession>
<dbReference type="AlphaFoldDB" id="A0A507DL20"/>
<proteinExistence type="predicted"/>
<dbReference type="EMBL" id="QEAN01000038">
    <property type="protein sequence ID" value="TPX52352.1"/>
    <property type="molecule type" value="Genomic_DNA"/>
</dbReference>
<evidence type="ECO:0000313" key="1">
    <source>
        <dbReference type="EMBL" id="TPX52352.1"/>
    </source>
</evidence>